<dbReference type="eggNOG" id="ENOG502RYDP">
    <property type="taxonomic scope" value="Eukaryota"/>
</dbReference>
<dbReference type="PANTHER" id="PTHR31882:SF2">
    <property type="entry name" value="TNFAIP3-INTERACTING PROTEIN 3"/>
    <property type="match status" value="1"/>
</dbReference>
<feature type="coiled-coil region" evidence="2">
    <location>
        <begin position="50"/>
        <end position="91"/>
    </location>
</feature>
<dbReference type="GO" id="GO:0005737">
    <property type="term" value="C:cytoplasm"/>
    <property type="evidence" value="ECO:0007669"/>
    <property type="project" value="UniProtKB-ARBA"/>
</dbReference>
<dbReference type="PANTHER" id="PTHR31882">
    <property type="entry name" value="TNFAIP3-INTERACTING PROTEIN COILED COIL FAMILY MEMBER"/>
    <property type="match status" value="1"/>
</dbReference>
<reference evidence="4" key="1">
    <citation type="journal article" date="2011" name="Nat. Biotechnol.">
        <title>The genomic sequence of the Chinese hamster ovary (CHO)-K1 cell line.</title>
        <authorList>
            <person name="Xu X."/>
            <person name="Nagarajan H."/>
            <person name="Lewis N.E."/>
            <person name="Pan S."/>
            <person name="Cai Z."/>
            <person name="Liu X."/>
            <person name="Chen W."/>
            <person name="Xie M."/>
            <person name="Wang W."/>
            <person name="Hammond S."/>
            <person name="Andersen M.R."/>
            <person name="Neff N."/>
            <person name="Passarelli B."/>
            <person name="Koh W."/>
            <person name="Fan H.C."/>
            <person name="Wang J."/>
            <person name="Gui Y."/>
            <person name="Lee K.H."/>
            <person name="Betenbaugh M.J."/>
            <person name="Quake S.R."/>
            <person name="Famili I."/>
            <person name="Palsson B.O."/>
            <person name="Wang J."/>
        </authorList>
    </citation>
    <scope>NUCLEOTIDE SEQUENCE [LARGE SCALE GENOMIC DNA]</scope>
    <source>
        <strain evidence="4">CHO K1 cell line</strain>
    </source>
</reference>
<dbReference type="EMBL" id="JH000688">
    <property type="protein sequence ID" value="EGV93065.1"/>
    <property type="molecule type" value="Genomic_DNA"/>
</dbReference>
<dbReference type="GO" id="GO:0071222">
    <property type="term" value="P:cellular response to lipopolysaccharide"/>
    <property type="evidence" value="ECO:0007669"/>
    <property type="project" value="TreeGrafter"/>
</dbReference>
<dbReference type="GO" id="GO:0043122">
    <property type="term" value="P:regulation of canonical NF-kappaB signal transduction"/>
    <property type="evidence" value="ECO:0007669"/>
    <property type="project" value="UniProtKB-ARBA"/>
</dbReference>
<dbReference type="GO" id="GO:0006357">
    <property type="term" value="P:regulation of transcription by RNA polymerase II"/>
    <property type="evidence" value="ECO:0007669"/>
    <property type="project" value="TreeGrafter"/>
</dbReference>
<protein>
    <submittedName>
        <fullName evidence="3">TNFAIP3-interacting protein 3</fullName>
    </submittedName>
</protein>
<dbReference type="InParanoid" id="G3HT68"/>
<name>G3HT68_CRIGR</name>
<evidence type="ECO:0000256" key="2">
    <source>
        <dbReference type="SAM" id="Coils"/>
    </source>
</evidence>
<dbReference type="AlphaFoldDB" id="G3HT68"/>
<dbReference type="STRING" id="10029.G3HT68"/>
<evidence type="ECO:0000313" key="3">
    <source>
        <dbReference type="EMBL" id="EGV93065.1"/>
    </source>
</evidence>
<keyword evidence="1 2" id="KW-0175">Coiled coil</keyword>
<proteinExistence type="predicted"/>
<evidence type="ECO:0000313" key="4">
    <source>
        <dbReference type="Proteomes" id="UP000001075"/>
    </source>
</evidence>
<sequence length="113" mass="12943">MELDDKIRDLIAGTPEAISSDINVNSPKVLELKTKLAATEDICTLEKEQKQRVTEGDRQLEKEKESLREELEALQKENMLLKENNALTNRKKEHYACEIKRLNKVAEQVKHGG</sequence>
<dbReference type="Proteomes" id="UP000001075">
    <property type="component" value="Unassembled WGS sequence"/>
</dbReference>
<evidence type="ECO:0000256" key="1">
    <source>
        <dbReference type="ARBA" id="ARBA00023054"/>
    </source>
</evidence>
<gene>
    <name evidence="3" type="ORF">I79_014088</name>
</gene>
<organism evidence="3 4">
    <name type="scientific">Cricetulus griseus</name>
    <name type="common">Chinese hamster</name>
    <name type="synonym">Cricetulus barabensis griseus</name>
    <dbReference type="NCBI Taxonomy" id="10029"/>
    <lineage>
        <taxon>Eukaryota</taxon>
        <taxon>Metazoa</taxon>
        <taxon>Chordata</taxon>
        <taxon>Craniata</taxon>
        <taxon>Vertebrata</taxon>
        <taxon>Euteleostomi</taxon>
        <taxon>Mammalia</taxon>
        <taxon>Eutheria</taxon>
        <taxon>Euarchontoglires</taxon>
        <taxon>Glires</taxon>
        <taxon>Rodentia</taxon>
        <taxon>Myomorpha</taxon>
        <taxon>Muroidea</taxon>
        <taxon>Cricetidae</taxon>
        <taxon>Cricetinae</taxon>
        <taxon>Cricetulus</taxon>
    </lineage>
</organism>
<dbReference type="PaxDb" id="10029-XP_007607474.1"/>
<dbReference type="FunCoup" id="G3HT68">
    <property type="interactions" value="12"/>
</dbReference>
<accession>G3HT68</accession>